<proteinExistence type="predicted"/>
<evidence type="ECO:0000313" key="3">
    <source>
        <dbReference type="Proteomes" id="UP000784294"/>
    </source>
</evidence>
<dbReference type="Proteomes" id="UP000784294">
    <property type="component" value="Unassembled WGS sequence"/>
</dbReference>
<gene>
    <name evidence="2" type="ORF">PXEA_LOCUS26255</name>
</gene>
<organism evidence="2 3">
    <name type="scientific">Protopolystoma xenopodis</name>
    <dbReference type="NCBI Taxonomy" id="117903"/>
    <lineage>
        <taxon>Eukaryota</taxon>
        <taxon>Metazoa</taxon>
        <taxon>Spiralia</taxon>
        <taxon>Lophotrochozoa</taxon>
        <taxon>Platyhelminthes</taxon>
        <taxon>Monogenea</taxon>
        <taxon>Polyopisthocotylea</taxon>
        <taxon>Polystomatidea</taxon>
        <taxon>Polystomatidae</taxon>
        <taxon>Protopolystoma</taxon>
    </lineage>
</organism>
<accession>A0A448XB98</accession>
<feature type="region of interest" description="Disordered" evidence="1">
    <location>
        <begin position="76"/>
        <end position="118"/>
    </location>
</feature>
<evidence type="ECO:0000313" key="2">
    <source>
        <dbReference type="EMBL" id="VEL32815.1"/>
    </source>
</evidence>
<name>A0A448XB98_9PLAT</name>
<dbReference type="AlphaFoldDB" id="A0A448XB98"/>
<sequence length="153" mass="16620">MSLLDKLSPSRSASAPPDPYFQSSPPPVYSNASTFSLLTTPEQPSLSSFITDSQDIPLLNTTSRRTELGTANQVRENLGSGKLPFGVRRSSSSSTGQGTTVRADPTLGDKIGGEEELDIPPWDPVGELFLYFVRRVSFGFNRVRRGLSRKGPD</sequence>
<feature type="region of interest" description="Disordered" evidence="1">
    <location>
        <begin position="1"/>
        <end position="27"/>
    </location>
</feature>
<keyword evidence="3" id="KW-1185">Reference proteome</keyword>
<dbReference type="EMBL" id="CAAALY010244708">
    <property type="protein sequence ID" value="VEL32815.1"/>
    <property type="molecule type" value="Genomic_DNA"/>
</dbReference>
<evidence type="ECO:0000256" key="1">
    <source>
        <dbReference type="SAM" id="MobiDB-lite"/>
    </source>
</evidence>
<feature type="compositionally biased region" description="Low complexity" evidence="1">
    <location>
        <begin position="86"/>
        <end position="102"/>
    </location>
</feature>
<protein>
    <submittedName>
        <fullName evidence="2">Uncharacterized protein</fullName>
    </submittedName>
</protein>
<comment type="caution">
    <text evidence="2">The sequence shown here is derived from an EMBL/GenBank/DDBJ whole genome shotgun (WGS) entry which is preliminary data.</text>
</comment>
<feature type="compositionally biased region" description="Pro residues" evidence="1">
    <location>
        <begin position="16"/>
        <end position="27"/>
    </location>
</feature>
<reference evidence="2" key="1">
    <citation type="submission" date="2018-11" db="EMBL/GenBank/DDBJ databases">
        <authorList>
            <consortium name="Pathogen Informatics"/>
        </authorList>
    </citation>
    <scope>NUCLEOTIDE SEQUENCE</scope>
</reference>